<organism evidence="1 2">
    <name type="scientific">Setaria viridis</name>
    <name type="common">Green bristlegrass</name>
    <name type="synonym">Setaria italica subsp. viridis</name>
    <dbReference type="NCBI Taxonomy" id="4556"/>
    <lineage>
        <taxon>Eukaryota</taxon>
        <taxon>Viridiplantae</taxon>
        <taxon>Streptophyta</taxon>
        <taxon>Embryophyta</taxon>
        <taxon>Tracheophyta</taxon>
        <taxon>Spermatophyta</taxon>
        <taxon>Magnoliopsida</taxon>
        <taxon>Liliopsida</taxon>
        <taxon>Poales</taxon>
        <taxon>Poaceae</taxon>
        <taxon>PACMAD clade</taxon>
        <taxon>Panicoideae</taxon>
        <taxon>Panicodae</taxon>
        <taxon>Paniceae</taxon>
        <taxon>Cenchrinae</taxon>
        <taxon>Setaria</taxon>
    </lineage>
</organism>
<evidence type="ECO:0000313" key="2">
    <source>
        <dbReference type="Proteomes" id="UP000298652"/>
    </source>
</evidence>
<dbReference type="PANTHER" id="PTHR46481:SF5">
    <property type="entry name" value="OS08G0393150 PROTEIN"/>
    <property type="match status" value="1"/>
</dbReference>
<sequence length="85" mass="9558">MKINHEGIKKIRELLKHIVSSPSIIQAFNKIAVVNGLPTKRGIALDIPNCWNSTYKMVGEAIKYKIVLNSYANQHAEISSRTEHS</sequence>
<keyword evidence="2" id="KW-1185">Reference proteome</keyword>
<gene>
    <name evidence="1" type="ORF">SEVIR_6G064750v2</name>
</gene>
<dbReference type="Proteomes" id="UP000298652">
    <property type="component" value="Chromosome 6"/>
</dbReference>
<evidence type="ECO:0000313" key="1">
    <source>
        <dbReference type="EMBL" id="TKW09036.1"/>
    </source>
</evidence>
<name>A0A4V6D546_SETVI</name>
<dbReference type="EMBL" id="CM016557">
    <property type="protein sequence ID" value="TKW09036.1"/>
    <property type="molecule type" value="Genomic_DNA"/>
</dbReference>
<evidence type="ECO:0008006" key="3">
    <source>
        <dbReference type="Google" id="ProtNLM"/>
    </source>
</evidence>
<accession>A0A4V6D546</accession>
<proteinExistence type="predicted"/>
<dbReference type="Gramene" id="TKW09036">
    <property type="protein sequence ID" value="TKW09036"/>
    <property type="gene ID" value="SEVIR_6G064750v2"/>
</dbReference>
<dbReference type="AlphaFoldDB" id="A0A4V6D546"/>
<reference evidence="1" key="1">
    <citation type="submission" date="2019-03" db="EMBL/GenBank/DDBJ databases">
        <title>WGS assembly of Setaria viridis.</title>
        <authorList>
            <person name="Huang P."/>
            <person name="Jenkins J."/>
            <person name="Grimwood J."/>
            <person name="Barry K."/>
            <person name="Healey A."/>
            <person name="Mamidi S."/>
            <person name="Sreedasyam A."/>
            <person name="Shu S."/>
            <person name="Feldman M."/>
            <person name="Wu J."/>
            <person name="Yu Y."/>
            <person name="Chen C."/>
            <person name="Johnson J."/>
            <person name="Rokhsar D."/>
            <person name="Baxter I."/>
            <person name="Schmutz J."/>
            <person name="Brutnell T."/>
            <person name="Kellogg E."/>
        </authorList>
    </citation>
    <scope>NUCLEOTIDE SEQUENCE [LARGE SCALE GENOMIC DNA]</scope>
</reference>
<protein>
    <recommendedName>
        <fullName evidence="3">HAT C-terminal dimerisation domain-containing protein</fullName>
    </recommendedName>
</protein>
<dbReference type="InterPro" id="IPR052035">
    <property type="entry name" value="ZnF_BED_domain_contain"/>
</dbReference>
<dbReference type="PANTHER" id="PTHR46481">
    <property type="entry name" value="ZINC FINGER BED DOMAIN-CONTAINING PROTEIN 4"/>
    <property type="match status" value="1"/>
</dbReference>